<dbReference type="InterPro" id="IPR006076">
    <property type="entry name" value="FAD-dep_OxRdtase"/>
</dbReference>
<dbReference type="Pfam" id="PF08669">
    <property type="entry name" value="GCV_T_C"/>
    <property type="match status" value="1"/>
</dbReference>
<evidence type="ECO:0000259" key="2">
    <source>
        <dbReference type="Pfam" id="PF01266"/>
    </source>
</evidence>
<protein>
    <submittedName>
        <fullName evidence="6">Sarcosine dehydrogenase</fullName>
    </submittedName>
</protein>
<evidence type="ECO:0000259" key="4">
    <source>
        <dbReference type="Pfam" id="PF08669"/>
    </source>
</evidence>
<dbReference type="SUPFAM" id="SSF103025">
    <property type="entry name" value="Folate-binding domain"/>
    <property type="match status" value="1"/>
</dbReference>
<evidence type="ECO:0000259" key="3">
    <source>
        <dbReference type="Pfam" id="PF01571"/>
    </source>
</evidence>
<dbReference type="Gene3D" id="3.50.50.60">
    <property type="entry name" value="FAD/NAD(P)-binding domain"/>
    <property type="match status" value="1"/>
</dbReference>
<dbReference type="SUPFAM" id="SSF101790">
    <property type="entry name" value="Aminomethyltransferase beta-barrel domain"/>
    <property type="match status" value="1"/>
</dbReference>
<accession>A0A8J3XK37</accession>
<comment type="similarity">
    <text evidence="1">Belongs to the GcvT family.</text>
</comment>
<dbReference type="Pfam" id="PF16350">
    <property type="entry name" value="FAO_M"/>
    <property type="match status" value="1"/>
</dbReference>
<dbReference type="InterPro" id="IPR032503">
    <property type="entry name" value="FAO_M"/>
</dbReference>
<sequence length="805" mass="88162">MAGPRVVIIGAGVVGAALAEELSAKGWTEITVVDQGPVPATGGSSSHAPGLVFQTNSSKTMTEMARYTVEKLSALGCFLQVGGLEVATTPERLVELRRRHGWATAWGLEAHLLTPEECVERHSLLSADRVLGGLFVPTDGLAKAVRAVDVQLERARERGVRVLDRHEVLDIRNEDGRVTGVVTDQGEIPADIVVCCAGIWGPKVARMAGMTLPLTPLAHQLAWTGPVAALEGQADEAVRPILRHQDADLYYRERFDRLGIGYYGHRPLPITSDEILPFGEAEVMPSVLTFTEDDFAPAWAETRSLLPDTRDAKVEEGINGLFSFTTDNMPLLGESPEVKGFWVAEAVWVTHSAGVGRAMAEWLADGHCSSFDLHECDVNRFEQHQLAPDYVLARDCQNYVEVYDIIHPLEPPADLRPLRTSPFHTRERELGAYFLEATGWERPQWYGANAGLADGRDIPHPGDWASRHWSPIVGAEAQASRESVAVYDMSALKRIEVSGPGATAFLQRLSTGDVDKSVGSVTYCLLLDEDGGIRSDVTIARLGRDHYQVGANGNLDLDWFHRHADGTVVVRDITAGTCCIGIWGPRAREVVAPLAGRDFSKDGFRYFRGKKAYVGAVPVTALRLSYIGELGWELYTTADMGAKLWDTLWEAGQEHGIIAGGRGAFNSLRLEKGYRSFGTDMTYEHDPFEAGLAFAVKPDKGDFIGREALLERRQDVRRRLTCLTIDGPEAVVMGKEPVYDGDHCVGYVTSAAYGYTIGKGIAYAWLPTELSTPGQVVHIGYFDRRIAAVVAEEPLFDPAMERLRG</sequence>
<dbReference type="Pfam" id="PF01571">
    <property type="entry name" value="GCV_T"/>
    <property type="match status" value="1"/>
</dbReference>
<organism evidence="6 7">
    <name type="scientific">Planotetraspora silvatica</name>
    <dbReference type="NCBI Taxonomy" id="234614"/>
    <lineage>
        <taxon>Bacteria</taxon>
        <taxon>Bacillati</taxon>
        <taxon>Actinomycetota</taxon>
        <taxon>Actinomycetes</taxon>
        <taxon>Streptosporangiales</taxon>
        <taxon>Streptosporangiaceae</taxon>
        <taxon>Planotetraspora</taxon>
    </lineage>
</organism>
<dbReference type="InterPro" id="IPR028896">
    <property type="entry name" value="GcvT/YgfZ/DmdA"/>
</dbReference>
<dbReference type="Gene3D" id="2.40.30.110">
    <property type="entry name" value="Aminomethyltransferase beta-barrel domains"/>
    <property type="match status" value="1"/>
</dbReference>
<comment type="caution">
    <text evidence="6">The sequence shown here is derived from an EMBL/GenBank/DDBJ whole genome shotgun (WGS) entry which is preliminary data.</text>
</comment>
<name>A0A8J3XK37_9ACTN</name>
<dbReference type="InterPro" id="IPR027266">
    <property type="entry name" value="TrmE/GcvT-like"/>
</dbReference>
<gene>
    <name evidence="6" type="ORF">Psi02_12960</name>
</gene>
<dbReference type="InterPro" id="IPR029043">
    <property type="entry name" value="GcvT/YgfZ_C"/>
</dbReference>
<keyword evidence="7" id="KW-1185">Reference proteome</keyword>
<feature type="domain" description="FAD dependent oxidoreductase central" evidence="5">
    <location>
        <begin position="369"/>
        <end position="421"/>
    </location>
</feature>
<dbReference type="SUPFAM" id="SSF51905">
    <property type="entry name" value="FAD/NAD(P)-binding domain"/>
    <property type="match status" value="1"/>
</dbReference>
<dbReference type="AlphaFoldDB" id="A0A8J3XK37"/>
<dbReference type="SUPFAM" id="SSF54373">
    <property type="entry name" value="FAD-linked reductases, C-terminal domain"/>
    <property type="match status" value="1"/>
</dbReference>
<dbReference type="Pfam" id="PF01266">
    <property type="entry name" value="DAO"/>
    <property type="match status" value="1"/>
</dbReference>
<proteinExistence type="inferred from homology"/>
<dbReference type="PANTHER" id="PTHR43757">
    <property type="entry name" value="AMINOMETHYLTRANSFERASE"/>
    <property type="match status" value="1"/>
</dbReference>
<reference evidence="6" key="1">
    <citation type="submission" date="2021-01" db="EMBL/GenBank/DDBJ databases">
        <title>Whole genome shotgun sequence of Planotetraspora silvatica NBRC 100141.</title>
        <authorList>
            <person name="Komaki H."/>
            <person name="Tamura T."/>
        </authorList>
    </citation>
    <scope>NUCLEOTIDE SEQUENCE</scope>
    <source>
        <strain evidence="6">NBRC 100141</strain>
    </source>
</reference>
<dbReference type="InterPro" id="IPR013977">
    <property type="entry name" value="GcvT_C"/>
</dbReference>
<dbReference type="EMBL" id="BOOQ01000006">
    <property type="protein sequence ID" value="GII44872.1"/>
    <property type="molecule type" value="Genomic_DNA"/>
</dbReference>
<dbReference type="PANTHER" id="PTHR43757:SF2">
    <property type="entry name" value="AMINOMETHYLTRANSFERASE, MITOCHONDRIAL"/>
    <property type="match status" value="1"/>
</dbReference>
<dbReference type="Gene3D" id="3.30.70.1400">
    <property type="entry name" value="Aminomethyltransferase beta-barrel domains"/>
    <property type="match status" value="1"/>
</dbReference>
<dbReference type="InterPro" id="IPR036188">
    <property type="entry name" value="FAD/NAD-bd_sf"/>
</dbReference>
<dbReference type="InterPro" id="IPR006222">
    <property type="entry name" value="GCVT_N"/>
</dbReference>
<feature type="domain" description="FAD dependent oxidoreductase" evidence="2">
    <location>
        <begin position="5"/>
        <end position="362"/>
    </location>
</feature>
<feature type="domain" description="GCVT N-terminal" evidence="3">
    <location>
        <begin position="423"/>
        <end position="700"/>
    </location>
</feature>
<evidence type="ECO:0000256" key="1">
    <source>
        <dbReference type="ARBA" id="ARBA00008609"/>
    </source>
</evidence>
<dbReference type="Gene3D" id="3.30.9.10">
    <property type="entry name" value="D-Amino Acid Oxidase, subunit A, domain 2"/>
    <property type="match status" value="1"/>
</dbReference>
<dbReference type="RefSeq" id="WP_203972509.1">
    <property type="nucleotide sequence ID" value="NZ_BAAAKY010000028.1"/>
</dbReference>
<dbReference type="Proteomes" id="UP000644610">
    <property type="component" value="Unassembled WGS sequence"/>
</dbReference>
<evidence type="ECO:0000259" key="5">
    <source>
        <dbReference type="Pfam" id="PF16350"/>
    </source>
</evidence>
<feature type="domain" description="Aminomethyltransferase C-terminal" evidence="4">
    <location>
        <begin position="718"/>
        <end position="797"/>
    </location>
</feature>
<dbReference type="Gene3D" id="3.30.1360.120">
    <property type="entry name" value="Probable tRNA modification gtpase trme, domain 1"/>
    <property type="match status" value="1"/>
</dbReference>
<evidence type="ECO:0000313" key="7">
    <source>
        <dbReference type="Proteomes" id="UP000644610"/>
    </source>
</evidence>
<evidence type="ECO:0000313" key="6">
    <source>
        <dbReference type="EMBL" id="GII44872.1"/>
    </source>
</evidence>